<dbReference type="SMART" id="SM00507">
    <property type="entry name" value="HNHc"/>
    <property type="match status" value="1"/>
</dbReference>
<accession>A0A1H8TRW6</accession>
<dbReference type="GO" id="GO:0004519">
    <property type="term" value="F:endonuclease activity"/>
    <property type="evidence" value="ECO:0007669"/>
    <property type="project" value="UniProtKB-KW"/>
</dbReference>
<dbReference type="InterPro" id="IPR002711">
    <property type="entry name" value="HNH"/>
</dbReference>
<dbReference type="Pfam" id="PF01844">
    <property type="entry name" value="HNH"/>
    <property type="match status" value="1"/>
</dbReference>
<feature type="domain" description="HNH nuclease" evidence="1">
    <location>
        <begin position="94"/>
        <end position="156"/>
    </location>
</feature>
<reference evidence="3" key="1">
    <citation type="submission" date="2016-10" db="EMBL/GenBank/DDBJ databases">
        <authorList>
            <person name="Varghese N."/>
            <person name="Submissions S."/>
        </authorList>
    </citation>
    <scope>NUCLEOTIDE SEQUENCE [LARGE SCALE GENOMIC DNA]</scope>
    <source>
        <strain evidence="3">Nm76</strain>
    </source>
</reference>
<dbReference type="GO" id="GO:0008270">
    <property type="term" value="F:zinc ion binding"/>
    <property type="evidence" value="ECO:0007669"/>
    <property type="project" value="InterPro"/>
</dbReference>
<keyword evidence="2" id="KW-0255">Endonuclease</keyword>
<dbReference type="GO" id="GO:0003676">
    <property type="term" value="F:nucleic acid binding"/>
    <property type="evidence" value="ECO:0007669"/>
    <property type="project" value="InterPro"/>
</dbReference>
<proteinExistence type="predicted"/>
<evidence type="ECO:0000313" key="2">
    <source>
        <dbReference type="EMBL" id="SEO93595.1"/>
    </source>
</evidence>
<organism evidence="2 3">
    <name type="scientific">Nitrosomonas oligotropha</name>
    <dbReference type="NCBI Taxonomy" id="42354"/>
    <lineage>
        <taxon>Bacteria</taxon>
        <taxon>Pseudomonadati</taxon>
        <taxon>Pseudomonadota</taxon>
        <taxon>Betaproteobacteria</taxon>
        <taxon>Nitrosomonadales</taxon>
        <taxon>Nitrosomonadaceae</taxon>
        <taxon>Nitrosomonas</taxon>
    </lineage>
</organism>
<name>A0A1H8TRW6_9PROT</name>
<dbReference type="RefSeq" id="WP_218131674.1">
    <property type="nucleotide sequence ID" value="NZ_FNOE01000030.1"/>
</dbReference>
<sequence>MAEEKAQKAKNQRGGARGKLRAHFLANIGRVMDSDELRAVADNQSEWARRVRELRTEEGYLILTHNDRSELKPGQYLLETPKPQPAFERAISKETRAYVLDRNGFTCQMCGAVAGESHPYDSTRKTRLHIGHIIDKSKGGSDEASNLRAVCSICNEGAQNATLIRPDLKQLLIQIRRATSADQLEVLKWLIAKFPKQAAGEVATKSK</sequence>
<dbReference type="STRING" id="42354.SAMN05216333_1278"/>
<keyword evidence="2" id="KW-0378">Hydrolase</keyword>
<keyword evidence="3" id="KW-1185">Reference proteome</keyword>
<protein>
    <submittedName>
        <fullName evidence="2">HNH endonuclease</fullName>
    </submittedName>
</protein>
<dbReference type="Gene3D" id="1.10.30.50">
    <property type="match status" value="1"/>
</dbReference>
<evidence type="ECO:0000259" key="1">
    <source>
        <dbReference type="SMART" id="SM00507"/>
    </source>
</evidence>
<dbReference type="EMBL" id="FODO01000027">
    <property type="protein sequence ID" value="SEO93595.1"/>
    <property type="molecule type" value="Genomic_DNA"/>
</dbReference>
<dbReference type="CDD" id="cd00085">
    <property type="entry name" value="HNHc"/>
    <property type="match status" value="1"/>
</dbReference>
<evidence type="ECO:0000313" key="3">
    <source>
        <dbReference type="Proteomes" id="UP000198814"/>
    </source>
</evidence>
<dbReference type="AlphaFoldDB" id="A0A1H8TRW6"/>
<keyword evidence="2" id="KW-0540">Nuclease</keyword>
<dbReference type="InterPro" id="IPR003615">
    <property type="entry name" value="HNH_nuc"/>
</dbReference>
<dbReference type="Proteomes" id="UP000198814">
    <property type="component" value="Unassembled WGS sequence"/>
</dbReference>
<gene>
    <name evidence="2" type="ORF">SAMN05216333_1278</name>
</gene>